<reference evidence="1 2" key="1">
    <citation type="journal article" date="2015" name="MBio">
        <title>Genome-Resolved Metagenomic Analysis Reveals Roles for Candidate Phyla and Other Microbial Community Members in Biogeochemical Transformations in Oil Reservoirs.</title>
        <authorList>
            <person name="Hu P."/>
            <person name="Tom L."/>
            <person name="Singh A."/>
            <person name="Thomas B.C."/>
            <person name="Baker B.J."/>
            <person name="Piceno Y.M."/>
            <person name="Andersen G.L."/>
            <person name="Banfield J.F."/>
        </authorList>
    </citation>
    <scope>NUCLEOTIDE SEQUENCE [LARGE SCALE GENOMIC DNA]</scope>
    <source>
        <strain evidence="1">46_16</strain>
    </source>
</reference>
<dbReference type="EMBL" id="LGFU01000108">
    <property type="protein sequence ID" value="KUK45943.1"/>
    <property type="molecule type" value="Genomic_DNA"/>
</dbReference>
<dbReference type="AlphaFoldDB" id="A0A124FMV7"/>
<organism evidence="1 2">
    <name type="scientific">Anaerolinea thermophila</name>
    <dbReference type="NCBI Taxonomy" id="167964"/>
    <lineage>
        <taxon>Bacteria</taxon>
        <taxon>Bacillati</taxon>
        <taxon>Chloroflexota</taxon>
        <taxon>Anaerolineae</taxon>
        <taxon>Anaerolineales</taxon>
        <taxon>Anaerolineaceae</taxon>
        <taxon>Anaerolinea</taxon>
    </lineage>
</organism>
<gene>
    <name evidence="1" type="ORF">XD73_1185</name>
</gene>
<sequence length="119" mass="13271">ISNYNWVGIPQPELQFYDLFIKFLNSRTISSLVNLYSDNAVLVTSKKTIQGKNAINGWYTALLNTTYPTASFTLESCTGSAVTKSFKWRITVPGGTSLLLEDTLGMQGTKITYHYCSLQ</sequence>
<dbReference type="Gene3D" id="3.10.450.50">
    <property type="match status" value="1"/>
</dbReference>
<protein>
    <recommendedName>
        <fullName evidence="3">SnoaL-like domain-containing protein</fullName>
    </recommendedName>
</protein>
<dbReference type="Proteomes" id="UP000064249">
    <property type="component" value="Unassembled WGS sequence"/>
</dbReference>
<comment type="caution">
    <text evidence="1">The sequence shown here is derived from an EMBL/GenBank/DDBJ whole genome shotgun (WGS) entry which is preliminary data.</text>
</comment>
<proteinExistence type="predicted"/>
<evidence type="ECO:0000313" key="1">
    <source>
        <dbReference type="EMBL" id="KUK45943.1"/>
    </source>
</evidence>
<dbReference type="InterPro" id="IPR032710">
    <property type="entry name" value="NTF2-like_dom_sf"/>
</dbReference>
<name>A0A124FMV7_9CHLR</name>
<feature type="non-terminal residue" evidence="1">
    <location>
        <position position="1"/>
    </location>
</feature>
<accession>A0A124FMV7</accession>
<dbReference type="SUPFAM" id="SSF54427">
    <property type="entry name" value="NTF2-like"/>
    <property type="match status" value="1"/>
</dbReference>
<evidence type="ECO:0000313" key="2">
    <source>
        <dbReference type="Proteomes" id="UP000064249"/>
    </source>
</evidence>
<evidence type="ECO:0008006" key="3">
    <source>
        <dbReference type="Google" id="ProtNLM"/>
    </source>
</evidence>